<gene>
    <name evidence="1" type="ORF">HA333_04400</name>
</gene>
<dbReference type="AlphaFoldDB" id="A0A832SY72"/>
<accession>A0A832SY72</accession>
<organism evidence="1 2">
    <name type="scientific">Pyrobaculum aerophilum</name>
    <dbReference type="NCBI Taxonomy" id="13773"/>
    <lineage>
        <taxon>Archaea</taxon>
        <taxon>Thermoproteota</taxon>
        <taxon>Thermoprotei</taxon>
        <taxon>Thermoproteales</taxon>
        <taxon>Thermoproteaceae</taxon>
        <taxon>Pyrobaculum</taxon>
    </lineage>
</organism>
<sequence>MARIAVIALMAAASVSALIGLAFVGGFLAPFGKYNYEANYTIRGVVNSGGYRHEIVVGWIVVGNSPLGNYSYGEITGTKFKAALEKGTLYAVACTFGVCTRMTYSPSWLNLISVRQDALKPSGPCQALGT</sequence>
<protein>
    <submittedName>
        <fullName evidence="1">Uncharacterized protein</fullName>
    </submittedName>
</protein>
<dbReference type="Proteomes" id="UP000651120">
    <property type="component" value="Unassembled WGS sequence"/>
</dbReference>
<dbReference type="GeneID" id="1464862"/>
<proteinExistence type="predicted"/>
<comment type="caution">
    <text evidence="1">The sequence shown here is derived from an EMBL/GenBank/DDBJ whole genome shotgun (WGS) entry which is preliminary data.</text>
</comment>
<name>A0A832SY72_9CREN</name>
<dbReference type="EMBL" id="DUJP01000018">
    <property type="protein sequence ID" value="HII46697.1"/>
    <property type="molecule type" value="Genomic_DNA"/>
</dbReference>
<evidence type="ECO:0000313" key="2">
    <source>
        <dbReference type="Proteomes" id="UP000651120"/>
    </source>
</evidence>
<reference evidence="1" key="1">
    <citation type="journal article" date="2020" name="bioRxiv">
        <title>A rank-normalized archaeal taxonomy based on genome phylogeny resolves widespread incomplete and uneven classifications.</title>
        <authorList>
            <person name="Rinke C."/>
            <person name="Chuvochina M."/>
            <person name="Mussig A.J."/>
            <person name="Chaumeil P.-A."/>
            <person name="Waite D.W."/>
            <person name="Whitman W.B."/>
            <person name="Parks D.H."/>
            <person name="Hugenholtz P."/>
        </authorList>
    </citation>
    <scope>NUCLEOTIDE SEQUENCE</scope>
    <source>
        <strain evidence="1">UBA8839</strain>
    </source>
</reference>
<dbReference type="RefSeq" id="WP_011007116.1">
    <property type="nucleotide sequence ID" value="NZ_DAIOPL010000024.1"/>
</dbReference>
<evidence type="ECO:0000313" key="1">
    <source>
        <dbReference type="EMBL" id="HII46697.1"/>
    </source>
</evidence>